<keyword evidence="3" id="KW-1185">Reference proteome</keyword>
<reference evidence="2" key="1">
    <citation type="submission" date="2022-08" db="EMBL/GenBank/DDBJ databases">
        <authorList>
            <person name="Gutierrez-Valencia J."/>
        </authorList>
    </citation>
    <scope>NUCLEOTIDE SEQUENCE</scope>
</reference>
<proteinExistence type="predicted"/>
<dbReference type="PANTHER" id="PTHR10775:SF182">
    <property type="entry name" value="TRANSPOSON, EN_SPM-LIKE, TRANSPOSASE-ASSOCIATED DOMAIN PROTEIN-RELATED"/>
    <property type="match status" value="1"/>
</dbReference>
<protein>
    <recommendedName>
        <fullName evidence="1">Transposase-associated domain-containing protein</fullName>
    </recommendedName>
</protein>
<sequence>MDRSWMQVSNRLSREYIKGVDDFLDFASTNDNEKGVILCPCKNCNNVLLFTKEEVKAHLIMNGIVKSYTRWYYHGESFVQDDHFVDELVPGEGCGRMIDLIKDVRGPEVVDSIMHDASEEDIVQPDLEEPPKHNGTTSKFFRLLEDAEQKLYPNCENFTKLSFIVKLFQIKCLYGISDTAIEDILKLFKEALPAGETLPKSFYKARRMIKDLGLDYREIEACRNDCMLFWKEYEDVQNCIHCGEPRYKVEENCKKLPKGKGVPYKVLRYFPLTPRLQRLFMSSEVASSMRWHHDQRLKDGVLRHPADSEVWRSFDKANPGFSREPRNVRIGLSADGVNPFGNMDSSHSTWPVIVTAYNLPPWMCMKQSYCMMSLLIPGHKAPGNDIDVYLQPLVEELKELWMEYKGSISMSFMQ</sequence>
<organism evidence="2 3">
    <name type="scientific">Linum tenue</name>
    <dbReference type="NCBI Taxonomy" id="586396"/>
    <lineage>
        <taxon>Eukaryota</taxon>
        <taxon>Viridiplantae</taxon>
        <taxon>Streptophyta</taxon>
        <taxon>Embryophyta</taxon>
        <taxon>Tracheophyta</taxon>
        <taxon>Spermatophyta</taxon>
        <taxon>Magnoliopsida</taxon>
        <taxon>eudicotyledons</taxon>
        <taxon>Gunneridae</taxon>
        <taxon>Pentapetalae</taxon>
        <taxon>rosids</taxon>
        <taxon>fabids</taxon>
        <taxon>Malpighiales</taxon>
        <taxon>Linaceae</taxon>
        <taxon>Linum</taxon>
    </lineage>
</organism>
<comment type="caution">
    <text evidence="2">The sequence shown here is derived from an EMBL/GenBank/DDBJ whole genome shotgun (WGS) entry which is preliminary data.</text>
</comment>
<dbReference type="InterPro" id="IPR029480">
    <property type="entry name" value="Transpos_assoc"/>
</dbReference>
<evidence type="ECO:0000313" key="2">
    <source>
        <dbReference type="EMBL" id="CAI0464563.1"/>
    </source>
</evidence>
<evidence type="ECO:0000313" key="3">
    <source>
        <dbReference type="Proteomes" id="UP001154282"/>
    </source>
</evidence>
<evidence type="ECO:0000259" key="1">
    <source>
        <dbReference type="Pfam" id="PF13963"/>
    </source>
</evidence>
<dbReference type="InterPro" id="IPR004242">
    <property type="entry name" value="Transposase_21"/>
</dbReference>
<feature type="domain" description="Transposase-associated" evidence="1">
    <location>
        <begin position="3"/>
        <end position="76"/>
    </location>
</feature>
<dbReference type="PANTHER" id="PTHR10775">
    <property type="entry name" value="OS08G0208400 PROTEIN"/>
    <property type="match status" value="1"/>
</dbReference>
<name>A0AAV0P092_9ROSI</name>
<dbReference type="Proteomes" id="UP001154282">
    <property type="component" value="Unassembled WGS sequence"/>
</dbReference>
<accession>A0AAV0P092</accession>
<dbReference type="Pfam" id="PF02992">
    <property type="entry name" value="Transposase_21"/>
    <property type="match status" value="1"/>
</dbReference>
<gene>
    <name evidence="2" type="ORF">LITE_LOCUS36237</name>
</gene>
<dbReference type="AlphaFoldDB" id="A0AAV0P092"/>
<dbReference type="EMBL" id="CAMGYJ010000008">
    <property type="protein sequence ID" value="CAI0464563.1"/>
    <property type="molecule type" value="Genomic_DNA"/>
</dbReference>
<dbReference type="Pfam" id="PF13963">
    <property type="entry name" value="Transpos_assoc"/>
    <property type="match status" value="1"/>
</dbReference>